<dbReference type="EMBL" id="JBHLUE010000026">
    <property type="protein sequence ID" value="MFC0567696.1"/>
    <property type="molecule type" value="Genomic_DNA"/>
</dbReference>
<dbReference type="PANTHER" id="PTHR42961:SF2">
    <property type="entry name" value="IRON-SULFUR PROTEIN NUBPL"/>
    <property type="match status" value="1"/>
</dbReference>
<dbReference type="RefSeq" id="WP_377343024.1">
    <property type="nucleotide sequence ID" value="NZ_JBHLUE010000026.1"/>
</dbReference>
<keyword evidence="4" id="KW-1185">Reference proteome</keyword>
<dbReference type="Gene3D" id="3.40.50.300">
    <property type="entry name" value="P-loop containing nucleotide triphosphate hydrolases"/>
    <property type="match status" value="1"/>
</dbReference>
<evidence type="ECO:0000313" key="3">
    <source>
        <dbReference type="EMBL" id="MFC0567696.1"/>
    </source>
</evidence>
<dbReference type="InterPro" id="IPR044304">
    <property type="entry name" value="NUBPL-like"/>
</dbReference>
<evidence type="ECO:0000256" key="2">
    <source>
        <dbReference type="ARBA" id="ARBA00022840"/>
    </source>
</evidence>
<keyword evidence="2" id="KW-0067">ATP-binding</keyword>
<reference evidence="3 4" key="1">
    <citation type="submission" date="2024-09" db="EMBL/GenBank/DDBJ databases">
        <authorList>
            <person name="Sun Q."/>
            <person name="Mori K."/>
        </authorList>
    </citation>
    <scope>NUCLEOTIDE SEQUENCE [LARGE SCALE GENOMIC DNA]</scope>
    <source>
        <strain evidence="3 4">TBRC 2205</strain>
    </source>
</reference>
<evidence type="ECO:0000313" key="4">
    <source>
        <dbReference type="Proteomes" id="UP001589894"/>
    </source>
</evidence>
<name>A0ABV6P415_9ACTN</name>
<proteinExistence type="predicted"/>
<organism evidence="3 4">
    <name type="scientific">Plantactinospora siamensis</name>
    <dbReference type="NCBI Taxonomy" id="555372"/>
    <lineage>
        <taxon>Bacteria</taxon>
        <taxon>Bacillati</taxon>
        <taxon>Actinomycetota</taxon>
        <taxon>Actinomycetes</taxon>
        <taxon>Micromonosporales</taxon>
        <taxon>Micromonosporaceae</taxon>
        <taxon>Plantactinospora</taxon>
    </lineage>
</organism>
<comment type="caution">
    <text evidence="3">The sequence shown here is derived from an EMBL/GenBank/DDBJ whole genome shotgun (WGS) entry which is preliminary data.</text>
</comment>
<dbReference type="SUPFAM" id="SSF52540">
    <property type="entry name" value="P-loop containing nucleoside triphosphate hydrolases"/>
    <property type="match status" value="1"/>
</dbReference>
<dbReference type="Pfam" id="PF10609">
    <property type="entry name" value="ParA"/>
    <property type="match status" value="1"/>
</dbReference>
<sequence length="257" mass="26258">MGIPGAARRSAAHLPIVAVASGKGGVGKTSVAVAIGRELARAGRRVGLVDADIAGPDVPRMLGLRRDAPARTVTLARWGRGGRGDSGLEAMDVAGLKVASAGFLLAGAQGLALGSDLADLMLGRLIKDTDWGDIEALVVDLPPGVNFTQQGVLAGAGRVGTILVVTPAEVSHLDTGRALGTLREVRTPVLGGVENMAYFRCPCCGVETDLHAPAPAERTIWAGGVERLARLPFRPDVAIEAADLAPVLEVVAAHIAG</sequence>
<keyword evidence="1" id="KW-0547">Nucleotide-binding</keyword>
<gene>
    <name evidence="3" type="ORF">ACFFHU_26600</name>
</gene>
<dbReference type="InterPro" id="IPR027417">
    <property type="entry name" value="P-loop_NTPase"/>
</dbReference>
<dbReference type="PANTHER" id="PTHR42961">
    <property type="entry name" value="IRON-SULFUR PROTEIN NUBPL"/>
    <property type="match status" value="1"/>
</dbReference>
<protein>
    <submittedName>
        <fullName evidence="3">P-loop NTPase</fullName>
    </submittedName>
</protein>
<dbReference type="InterPro" id="IPR033756">
    <property type="entry name" value="YlxH/NBP35"/>
</dbReference>
<evidence type="ECO:0000256" key="1">
    <source>
        <dbReference type="ARBA" id="ARBA00022741"/>
    </source>
</evidence>
<dbReference type="Proteomes" id="UP001589894">
    <property type="component" value="Unassembled WGS sequence"/>
</dbReference>
<accession>A0ABV6P415</accession>